<sequence length="52" mass="6002">MAMNLQDKLSEGTFGRRCSRKPTFPSILKFAVSSNEQQSVQLLFWYDVVDMT</sequence>
<protein>
    <submittedName>
        <fullName evidence="1">CLUMA_CG006942, isoform A</fullName>
    </submittedName>
</protein>
<dbReference type="Proteomes" id="UP000183832">
    <property type="component" value="Unassembled WGS sequence"/>
</dbReference>
<organism evidence="1 2">
    <name type="scientific">Clunio marinus</name>
    <dbReference type="NCBI Taxonomy" id="568069"/>
    <lineage>
        <taxon>Eukaryota</taxon>
        <taxon>Metazoa</taxon>
        <taxon>Ecdysozoa</taxon>
        <taxon>Arthropoda</taxon>
        <taxon>Hexapoda</taxon>
        <taxon>Insecta</taxon>
        <taxon>Pterygota</taxon>
        <taxon>Neoptera</taxon>
        <taxon>Endopterygota</taxon>
        <taxon>Diptera</taxon>
        <taxon>Nematocera</taxon>
        <taxon>Chironomoidea</taxon>
        <taxon>Chironomidae</taxon>
        <taxon>Clunio</taxon>
    </lineage>
</organism>
<keyword evidence="2" id="KW-1185">Reference proteome</keyword>
<gene>
    <name evidence="1" type="ORF">CLUMA_CG006942</name>
</gene>
<evidence type="ECO:0000313" key="1">
    <source>
        <dbReference type="EMBL" id="CRK93406.1"/>
    </source>
</evidence>
<dbReference type="EMBL" id="CVRI01000037">
    <property type="protein sequence ID" value="CRK93406.1"/>
    <property type="molecule type" value="Genomic_DNA"/>
</dbReference>
<dbReference type="AlphaFoldDB" id="A0A1J1I3G5"/>
<evidence type="ECO:0000313" key="2">
    <source>
        <dbReference type="Proteomes" id="UP000183832"/>
    </source>
</evidence>
<name>A0A1J1I3G5_9DIPT</name>
<accession>A0A1J1I3G5</accession>
<reference evidence="1 2" key="1">
    <citation type="submission" date="2015-04" db="EMBL/GenBank/DDBJ databases">
        <authorList>
            <person name="Syromyatnikov M.Y."/>
            <person name="Popov V.N."/>
        </authorList>
    </citation>
    <scope>NUCLEOTIDE SEQUENCE [LARGE SCALE GENOMIC DNA]</scope>
</reference>
<proteinExistence type="predicted"/>